<evidence type="ECO:0000256" key="2">
    <source>
        <dbReference type="ARBA" id="ARBA00022679"/>
    </source>
</evidence>
<evidence type="ECO:0000313" key="13">
    <source>
        <dbReference type="EMBL" id="ABL74953.1"/>
    </source>
</evidence>
<keyword evidence="8 10" id="KW-0119">Carbohydrate metabolism</keyword>
<dbReference type="EC" id="2.7.7.70" evidence="10"/>
<dbReference type="HAMAP" id="MF_01603">
    <property type="entry name" value="HldE"/>
    <property type="match status" value="1"/>
</dbReference>
<dbReference type="GO" id="GO:0033785">
    <property type="term" value="F:heptose 7-phosphate kinase activity"/>
    <property type="evidence" value="ECO:0007669"/>
    <property type="project" value="UniProtKB-UniRule"/>
</dbReference>
<evidence type="ECO:0000256" key="5">
    <source>
        <dbReference type="ARBA" id="ARBA00022777"/>
    </source>
</evidence>
<evidence type="ECO:0000256" key="1">
    <source>
        <dbReference type="ARBA" id="ARBA00004713"/>
    </source>
</evidence>
<dbReference type="GO" id="GO:0016773">
    <property type="term" value="F:phosphotransferase activity, alcohol group as acceptor"/>
    <property type="evidence" value="ECO:0007669"/>
    <property type="project" value="InterPro"/>
</dbReference>
<comment type="subunit">
    <text evidence="10">Homodimer.</text>
</comment>
<comment type="pathway">
    <text evidence="10">Nucleotide-sugar biosynthesis; ADP-L-glycero-beta-D-manno-heptose biosynthesis; ADP-L-glycero-beta-D-manno-heptose from D-glycero-beta-D-manno-heptose 7-phosphate: step 3/4.</text>
</comment>
<dbReference type="GO" id="GO:0009244">
    <property type="term" value="P:lipopolysaccharide core region biosynthetic process"/>
    <property type="evidence" value="ECO:0007669"/>
    <property type="project" value="UniProtKB-UniPathway"/>
</dbReference>
<keyword evidence="15" id="KW-1185">Reference proteome</keyword>
<dbReference type="NCBIfam" id="TIGR02199">
    <property type="entry name" value="rfaE_dom_II"/>
    <property type="match status" value="1"/>
</dbReference>
<dbReference type="InterPro" id="IPR011611">
    <property type="entry name" value="PfkB_dom"/>
</dbReference>
<dbReference type="Gene3D" id="3.40.1190.20">
    <property type="match status" value="1"/>
</dbReference>
<dbReference type="STRING" id="2017.SAMN05444320_105263"/>
<protein>
    <recommendedName>
        <fullName evidence="10">Bifunctional protein HldE</fullName>
    </recommendedName>
    <domain>
        <recommendedName>
            <fullName evidence="10">D-beta-D-heptose 7-phosphate kinase</fullName>
            <ecNumber evidence="10">2.7.1.167</ecNumber>
        </recommendedName>
        <alternativeName>
            <fullName evidence="10">D-beta-D-heptose 7-phosphotransferase</fullName>
        </alternativeName>
        <alternativeName>
            <fullName evidence="10">D-glycero-beta-D-manno-heptose-7-phosphate kinase</fullName>
        </alternativeName>
    </domain>
    <domain>
        <recommendedName>
            <fullName evidence="10">D-beta-D-heptose 1-phosphate adenylyltransferase</fullName>
            <ecNumber evidence="10">2.7.7.70</ecNumber>
        </recommendedName>
        <alternativeName>
            <fullName evidence="10">D-glycero-beta-D-manno-heptose 1-phosphate adenylyltransferase</fullName>
        </alternativeName>
    </domain>
</protein>
<comment type="catalytic activity">
    <reaction evidence="9 10">
        <text>D-glycero-beta-D-manno-heptose 1-phosphate + ATP + H(+) = ADP-D-glycero-beta-D-manno-heptose + diphosphate</text>
        <dbReference type="Rhea" id="RHEA:27465"/>
        <dbReference type="ChEBI" id="CHEBI:15378"/>
        <dbReference type="ChEBI" id="CHEBI:30616"/>
        <dbReference type="ChEBI" id="CHEBI:33019"/>
        <dbReference type="ChEBI" id="CHEBI:59967"/>
        <dbReference type="ChEBI" id="CHEBI:61593"/>
        <dbReference type="EC" id="2.7.7.70"/>
    </reaction>
</comment>
<dbReference type="GO" id="GO:0005829">
    <property type="term" value="C:cytosol"/>
    <property type="evidence" value="ECO:0007669"/>
    <property type="project" value="TreeGrafter"/>
</dbReference>
<reference evidence="13" key="1">
    <citation type="journal article" date="2007" name="Mol. Biosyst.">
        <title>The tallysomycin biosynthetic gene cluster from Streptoalloteichus hindustanus E465-94 ATCC 31158 unveiling new insights into the biosynthesis of the bleomycin family of antitumor antibiotics.</title>
        <authorList>
            <person name="Tao M."/>
            <person name="Wang L."/>
            <person name="Wendt-Pienkowski E."/>
            <person name="George N.P."/>
            <person name="Galm U."/>
            <person name="Zhang G."/>
            <person name="Coughlin J.M."/>
            <person name="Shen B."/>
        </authorList>
    </citation>
    <scope>NUCLEOTIDE SEQUENCE</scope>
    <source>
        <strain evidence="13">ATCC 31158</strain>
    </source>
</reference>
<dbReference type="EMBL" id="EF032505">
    <property type="protein sequence ID" value="ABL74953.1"/>
    <property type="molecule type" value="Genomic_DNA"/>
</dbReference>
<dbReference type="AlphaFoldDB" id="A4KUC5"/>
<dbReference type="UniPathway" id="UPA00958"/>
<feature type="domain" description="Carbohydrate kinase PfkB" evidence="11">
    <location>
        <begin position="17"/>
        <end position="317"/>
    </location>
</feature>
<proteinExistence type="inferred from homology"/>
<comment type="catalytic activity">
    <reaction evidence="10">
        <text>D-glycero-beta-D-manno-heptose 7-phosphate + ATP = D-glycero-beta-D-manno-heptose 1,7-bisphosphate + ADP + H(+)</text>
        <dbReference type="Rhea" id="RHEA:27473"/>
        <dbReference type="ChEBI" id="CHEBI:15378"/>
        <dbReference type="ChEBI" id="CHEBI:30616"/>
        <dbReference type="ChEBI" id="CHEBI:60204"/>
        <dbReference type="ChEBI" id="CHEBI:60208"/>
        <dbReference type="ChEBI" id="CHEBI:456216"/>
        <dbReference type="EC" id="2.7.1.167"/>
    </reaction>
</comment>
<dbReference type="SUPFAM" id="SSF53613">
    <property type="entry name" value="Ribokinase-like"/>
    <property type="match status" value="1"/>
</dbReference>
<evidence type="ECO:0000313" key="15">
    <source>
        <dbReference type="Proteomes" id="UP000184501"/>
    </source>
</evidence>
<reference evidence="14 15" key="2">
    <citation type="submission" date="2016-11" db="EMBL/GenBank/DDBJ databases">
        <authorList>
            <person name="Jaros S."/>
            <person name="Januszkiewicz K."/>
            <person name="Wedrychowicz H."/>
        </authorList>
    </citation>
    <scope>NUCLEOTIDE SEQUENCE [LARGE SCALE GENOMIC DNA]</scope>
    <source>
        <strain evidence="14 15">DSM 44523</strain>
    </source>
</reference>
<keyword evidence="4 10" id="KW-0547">Nucleotide-binding</keyword>
<sequence>MNTDLVGLLDAVAGLRVLVVGDAILDRYTYGRSERMCREAPVPAIAVESDVDQAGGAANAAVNARALGARATLLSVLGRDVEADRLSSVLTASGVEISGLSRERDRTTPVRQRVLADGQMLLRVDRGEARPISDASARELVRRLDENLSTVDVLVVSDNAAGVVTPGLIAELAARRGRGPSTVVVDARDPMAFRDLRASAIKPNYAEALRVVGAPDRPAGDRTRHFHDLGDELLARTGAGLVALTLDAEGALVFQPGRPPVRTYARGGTATSTVGAGDTFAVALALALAAEADGGAAAEFASAAAGAAVASTGTAVCDADELRRGLTGTIKIGSRDGLADWRAEATRRRRRVVFTNGCFDILHGGHVSLLSRAKELGDVLVVGVNSDESVRRLKGPTRPVNALADRLRVLAALSCVDLVVPFTGDSPTDLMELLRPDVYVKGADYTLQTLPEAPLVERWGGAVRLLPLVDDASTTRIIRRIHDLAAAGPVEPTPGGSR</sequence>
<dbReference type="GO" id="GO:0097171">
    <property type="term" value="P:ADP-L-glycero-beta-D-manno-heptose biosynthetic process"/>
    <property type="evidence" value="ECO:0007669"/>
    <property type="project" value="UniProtKB-UniPathway"/>
</dbReference>
<accession>A4KUC5</accession>
<dbReference type="GO" id="GO:0033786">
    <property type="term" value="F:heptose-1-phosphate adenylyltransferase activity"/>
    <property type="evidence" value="ECO:0007669"/>
    <property type="project" value="UniProtKB-UniRule"/>
</dbReference>
<dbReference type="InterPro" id="IPR014729">
    <property type="entry name" value="Rossmann-like_a/b/a_fold"/>
</dbReference>
<dbReference type="PANTHER" id="PTHR46969:SF1">
    <property type="entry name" value="BIFUNCTIONAL PROTEIN HLDE"/>
    <property type="match status" value="1"/>
</dbReference>
<keyword evidence="7 10" id="KW-0511">Multifunctional enzyme</keyword>
<dbReference type="Pfam" id="PF00294">
    <property type="entry name" value="PfkB"/>
    <property type="match status" value="1"/>
</dbReference>
<dbReference type="SUPFAM" id="SSF52374">
    <property type="entry name" value="Nucleotidylyl transferase"/>
    <property type="match status" value="1"/>
</dbReference>
<keyword evidence="5 10" id="KW-0418">Kinase</keyword>
<comment type="function">
    <text evidence="10">Catalyzes the phosphorylation of D-glycero-D-manno-heptose 7-phosphate at the C-1 position to selectively form D-glycero-beta-D-manno-heptose-1,7-bisphosphate.</text>
</comment>
<feature type="active site" evidence="10">
    <location>
        <position position="278"/>
    </location>
</feature>
<gene>
    <name evidence="13" type="primary">tlmC</name>
    <name evidence="10" type="synonym">hldE</name>
    <name evidence="14" type="ORF">SAMN05444320_105263</name>
</gene>
<dbReference type="Pfam" id="PF01467">
    <property type="entry name" value="CTP_transf_like"/>
    <property type="match status" value="1"/>
</dbReference>
<dbReference type="InterPro" id="IPR004821">
    <property type="entry name" value="Cyt_trans-like"/>
</dbReference>
<dbReference type="OrthoDB" id="9802794at2"/>
<dbReference type="NCBIfam" id="TIGR00125">
    <property type="entry name" value="cyt_tran_rel"/>
    <property type="match status" value="1"/>
</dbReference>
<evidence type="ECO:0000256" key="3">
    <source>
        <dbReference type="ARBA" id="ARBA00022695"/>
    </source>
</evidence>
<evidence type="ECO:0000259" key="12">
    <source>
        <dbReference type="Pfam" id="PF01467"/>
    </source>
</evidence>
<dbReference type="PROSITE" id="PS00584">
    <property type="entry name" value="PFKB_KINASES_2"/>
    <property type="match status" value="1"/>
</dbReference>
<comment type="similarity">
    <text evidence="10">In the N-terminal section; belongs to the carbohydrate kinase PfkB family.</text>
</comment>
<dbReference type="GO" id="GO:0005524">
    <property type="term" value="F:ATP binding"/>
    <property type="evidence" value="ECO:0007669"/>
    <property type="project" value="UniProtKB-UniRule"/>
</dbReference>
<name>A4KUC5_STRHI</name>
<dbReference type="InterPro" id="IPR002173">
    <property type="entry name" value="Carboh/pur_kinase_PfkB_CS"/>
</dbReference>
<evidence type="ECO:0000259" key="11">
    <source>
        <dbReference type="Pfam" id="PF00294"/>
    </source>
</evidence>
<dbReference type="EMBL" id="FQVN01000005">
    <property type="protein sequence ID" value="SHF86216.1"/>
    <property type="molecule type" value="Genomic_DNA"/>
</dbReference>
<feature type="region of interest" description="Cytidylyltransferase" evidence="10">
    <location>
        <begin position="354"/>
        <end position="498"/>
    </location>
</feature>
<evidence type="ECO:0000256" key="8">
    <source>
        <dbReference type="ARBA" id="ARBA00023277"/>
    </source>
</evidence>
<comment type="similarity">
    <text evidence="10">In the C-terminal section; belongs to the cytidylyltransferase family.</text>
</comment>
<keyword evidence="3 10" id="KW-0548">Nucleotidyltransferase</keyword>
<comment type="pathway">
    <text evidence="10">Nucleotide-sugar biosynthesis; ADP-L-glycero-beta-D-manno-heptose biosynthesis; ADP-L-glycero-beta-D-manno-heptose from D-glycero-beta-D-manno-heptose 7-phosphate: step 1/4.</text>
</comment>
<dbReference type="UniPathway" id="UPA00356">
    <property type="reaction ID" value="UER00437"/>
</dbReference>
<feature type="binding site" evidence="10">
    <location>
        <begin position="204"/>
        <end position="207"/>
    </location>
    <ligand>
        <name>ATP</name>
        <dbReference type="ChEBI" id="CHEBI:30616"/>
    </ligand>
</feature>
<keyword evidence="2 10" id="KW-0808">Transferase</keyword>
<comment type="function">
    <text evidence="10">Catalyzes the ADP transfer from ATP to D-glycero-beta-D-manno-heptose 1-phosphate, yielding ADP-D-glycero-beta-D-manno-heptose.</text>
</comment>
<dbReference type="SMR" id="A4KUC5"/>
<evidence type="ECO:0000256" key="4">
    <source>
        <dbReference type="ARBA" id="ARBA00022741"/>
    </source>
</evidence>
<feature type="region of interest" description="Ribokinase" evidence="10">
    <location>
        <begin position="1"/>
        <end position="331"/>
    </location>
</feature>
<dbReference type="Gene3D" id="3.40.50.620">
    <property type="entry name" value="HUPs"/>
    <property type="match status" value="1"/>
</dbReference>
<evidence type="ECO:0000256" key="6">
    <source>
        <dbReference type="ARBA" id="ARBA00022840"/>
    </source>
</evidence>
<comment type="pathway">
    <text evidence="1">Bacterial outer membrane biogenesis; LPS core biosynthesis.</text>
</comment>
<evidence type="ECO:0000256" key="10">
    <source>
        <dbReference type="HAMAP-Rule" id="MF_01603"/>
    </source>
</evidence>
<evidence type="ECO:0000256" key="7">
    <source>
        <dbReference type="ARBA" id="ARBA00023268"/>
    </source>
</evidence>
<keyword evidence="6 10" id="KW-0067">ATP-binding</keyword>
<dbReference type="EC" id="2.7.1.167" evidence="10"/>
<evidence type="ECO:0000256" key="9">
    <source>
        <dbReference type="ARBA" id="ARBA00047428"/>
    </source>
</evidence>
<dbReference type="InterPro" id="IPR023030">
    <property type="entry name" value="Bifunc_HldE"/>
</dbReference>
<dbReference type="Proteomes" id="UP000184501">
    <property type="component" value="Unassembled WGS sequence"/>
</dbReference>
<dbReference type="PANTHER" id="PTHR46969">
    <property type="entry name" value="BIFUNCTIONAL PROTEIN HLDE"/>
    <property type="match status" value="1"/>
</dbReference>
<feature type="domain" description="Cytidyltransferase-like" evidence="12">
    <location>
        <begin position="354"/>
        <end position="455"/>
    </location>
</feature>
<dbReference type="InterPro" id="IPR011914">
    <property type="entry name" value="RfaE_dom_II"/>
</dbReference>
<evidence type="ECO:0000313" key="14">
    <source>
        <dbReference type="EMBL" id="SHF86216.1"/>
    </source>
</evidence>
<organism evidence="13">
    <name type="scientific">Streptoalloteichus hindustanus</name>
    <dbReference type="NCBI Taxonomy" id="2017"/>
    <lineage>
        <taxon>Bacteria</taxon>
        <taxon>Bacillati</taxon>
        <taxon>Actinomycetota</taxon>
        <taxon>Actinomycetes</taxon>
        <taxon>Pseudonocardiales</taxon>
        <taxon>Pseudonocardiaceae</taxon>
        <taxon>Streptoalloteichus</taxon>
    </lineage>
</organism>
<dbReference type="RefSeq" id="WP_073484343.1">
    <property type="nucleotide sequence ID" value="NZ_FQVN01000005.1"/>
</dbReference>
<dbReference type="InterPro" id="IPR029056">
    <property type="entry name" value="Ribokinase-like"/>
</dbReference>